<keyword evidence="2" id="KW-1185">Reference proteome</keyword>
<gene>
    <name evidence="1" type="ORF">BTE48_13425</name>
</gene>
<dbReference type="InterPro" id="IPR016039">
    <property type="entry name" value="Thiolase-like"/>
</dbReference>
<dbReference type="EMBL" id="MTSM01000022">
    <property type="protein sequence ID" value="OPX54578.1"/>
    <property type="molecule type" value="Genomic_DNA"/>
</dbReference>
<protein>
    <recommendedName>
        <fullName evidence="3">Acetyl-CoA acetyltransferase</fullName>
    </recommendedName>
</protein>
<proteinExistence type="predicted"/>
<organism evidence="1 2">
    <name type="scientific">Oceanospirillum multiglobuliferum</name>
    <dbReference type="NCBI Taxonomy" id="64969"/>
    <lineage>
        <taxon>Bacteria</taxon>
        <taxon>Pseudomonadati</taxon>
        <taxon>Pseudomonadota</taxon>
        <taxon>Gammaproteobacteria</taxon>
        <taxon>Oceanospirillales</taxon>
        <taxon>Oceanospirillaceae</taxon>
        <taxon>Oceanospirillum</taxon>
    </lineage>
</organism>
<evidence type="ECO:0008006" key="3">
    <source>
        <dbReference type="Google" id="ProtNLM"/>
    </source>
</evidence>
<accession>A0A1T4RXT2</accession>
<dbReference type="STRING" id="64969.SAMN02745127_02618"/>
<dbReference type="Gene3D" id="3.40.47.10">
    <property type="match status" value="1"/>
</dbReference>
<dbReference type="OrthoDB" id="6113844at2"/>
<name>A0A1T4RXT2_9GAMM</name>
<comment type="caution">
    <text evidence="1">The sequence shown here is derived from an EMBL/GenBank/DDBJ whole genome shotgun (WGS) entry which is preliminary data.</text>
</comment>
<dbReference type="Proteomes" id="UP000191418">
    <property type="component" value="Unassembled WGS sequence"/>
</dbReference>
<dbReference type="GO" id="GO:0016746">
    <property type="term" value="F:acyltransferase activity"/>
    <property type="evidence" value="ECO:0007669"/>
    <property type="project" value="InterPro"/>
</dbReference>
<sequence>MTQNCIIAADRILDQQGDLSASEQILAQAAQLNLRIRTLEIDPLRTDWNSPVQDNHYRSGCAPIEALAVANRLLNESDADIVVIHGRDYLRSEYSKADRHQLMNVYGDAGSLPEGYTALAKQFCQLHNLSLDDFIELRDALFNNLSRTAAELDLPLPDQRWYSLLTELFRGVDCANPLVDFEGCLVLCTPATLPQLSPAIKPIRIQGIGIGLADADGPEQVKNLATYHALEKALHYAEVQSGIEMATAIAAPNVKLDAYTCYPVVPLALLVKSGAATDKAALLALLSTKPVTQTGGMNLGRGAWNNPALNGLISMCLSLQAGDNQLGIVHGNGGLGYKQGIAVLKS</sequence>
<reference evidence="1 2" key="1">
    <citation type="submission" date="2017-01" db="EMBL/GenBank/DDBJ databases">
        <title>Genome Sequencing of a Marine Spirillum, Oceanospirillum multiglobuliferum ATCC 33336, from Japan.</title>
        <authorList>
            <person name="Carney J.G."/>
            <person name="Trachtenberg A.M."/>
            <person name="Rheaume B.A."/>
            <person name="Linnane J.D."/>
            <person name="Pitts N.L."/>
            <person name="Mykles D.L."/>
            <person name="Maclea K.S."/>
        </authorList>
    </citation>
    <scope>NUCLEOTIDE SEQUENCE [LARGE SCALE GENOMIC DNA]</scope>
    <source>
        <strain evidence="1 2">ATCC 33336</strain>
    </source>
</reference>
<evidence type="ECO:0000313" key="2">
    <source>
        <dbReference type="Proteomes" id="UP000191418"/>
    </source>
</evidence>
<dbReference type="RefSeq" id="WP_078746156.1">
    <property type="nucleotide sequence ID" value="NZ_FUXG01000021.1"/>
</dbReference>
<dbReference type="AlphaFoldDB" id="A0A1T4RXT2"/>
<evidence type="ECO:0000313" key="1">
    <source>
        <dbReference type="EMBL" id="OPX54578.1"/>
    </source>
</evidence>